<dbReference type="Proteomes" id="UP001610335">
    <property type="component" value="Unassembled WGS sequence"/>
</dbReference>
<evidence type="ECO:0008006" key="4">
    <source>
        <dbReference type="Google" id="ProtNLM"/>
    </source>
</evidence>
<reference evidence="2 3" key="1">
    <citation type="submission" date="2024-07" db="EMBL/GenBank/DDBJ databases">
        <title>Section-level genome sequencing and comparative genomics of Aspergillus sections Usti and Cavernicolus.</title>
        <authorList>
            <consortium name="Lawrence Berkeley National Laboratory"/>
            <person name="Nybo J.L."/>
            <person name="Vesth T.C."/>
            <person name="Theobald S."/>
            <person name="Frisvad J.C."/>
            <person name="Larsen T.O."/>
            <person name="Kjaerboelling I."/>
            <person name="Rothschild-Mancinelli K."/>
            <person name="Lyhne E.K."/>
            <person name="Kogle M.E."/>
            <person name="Barry K."/>
            <person name="Clum A."/>
            <person name="Na H."/>
            <person name="Ledsgaard L."/>
            <person name="Lin J."/>
            <person name="Lipzen A."/>
            <person name="Kuo A."/>
            <person name="Riley R."/>
            <person name="Mondo S."/>
            <person name="LaButti K."/>
            <person name="Haridas S."/>
            <person name="Pangalinan J."/>
            <person name="Salamov A.A."/>
            <person name="Simmons B.A."/>
            <person name="Magnuson J.K."/>
            <person name="Chen J."/>
            <person name="Drula E."/>
            <person name="Henrissat B."/>
            <person name="Wiebenga A."/>
            <person name="Lubbers R.J."/>
            <person name="Gomes A.C."/>
            <person name="Makela M.R."/>
            <person name="Stajich J."/>
            <person name="Grigoriev I.V."/>
            <person name="Mortensen U.H."/>
            <person name="De vries R.P."/>
            <person name="Baker S.E."/>
            <person name="Andersen M.R."/>
        </authorList>
    </citation>
    <scope>NUCLEOTIDE SEQUENCE [LARGE SCALE GENOMIC DNA]</scope>
    <source>
        <strain evidence="2 3">CBS 600.67</strain>
    </source>
</reference>
<evidence type="ECO:0000313" key="2">
    <source>
        <dbReference type="EMBL" id="KAL2832970.1"/>
    </source>
</evidence>
<comment type="caution">
    <text evidence="2">The sequence shown here is derived from an EMBL/GenBank/DDBJ whole genome shotgun (WGS) entry which is preliminary data.</text>
</comment>
<proteinExistence type="predicted"/>
<name>A0ABR4IYZ9_9EURO</name>
<keyword evidence="3" id="KW-1185">Reference proteome</keyword>
<evidence type="ECO:0000256" key="1">
    <source>
        <dbReference type="SAM" id="MobiDB-lite"/>
    </source>
</evidence>
<evidence type="ECO:0000313" key="3">
    <source>
        <dbReference type="Proteomes" id="UP001610335"/>
    </source>
</evidence>
<protein>
    <recommendedName>
        <fullName evidence="4">Fungal-specific transcription factor domain-containing protein</fullName>
    </recommendedName>
</protein>
<sequence>MPFEFIDNTTAIDRTSRKRIRSHVATGKNANKTLTRPSKALALKDSSAAAPFHVPSCLRKTQAQKSQEEKNKNTRESASSSRSNVEIEIGIDRQWDDGLLFPVPVRGESRYLVHQAIFFFCGIKHNPDLDGALVNPDHTSSVWVRYIFLDEAYFHCSLATSILCHRNHRNETTQGMHHIARTYRIIQKRLCGNEATSDMTIAILVVMSQYERLQGQYARGYIHVKGLRRMVELRGGVVRLSRECWRVMQKVLRADLEYALQLGTRTLFGVEGIEALRTSGCVYVDGGKGGELGSGLALDSFLQGHLRDELWMVFSDMRYLGMVIYDAIAGYRQRMDGIEFHSSILLLGHRLLHINPLGEGEDSGTCADTGLSELENAVHLGLVAFLATFLTGLDHRVLDKPLLSRRLRLAVENLSSSIEAGEGSRFVQNVRIWILYIGVVGVFKPADDEWLIPTTEAAMQSLGLVSWEDVKKTVAGFPWVNVLHDRAGIALCSAQRMLEFSNKPDQLP</sequence>
<feature type="compositionally biased region" description="Basic and acidic residues" evidence="1">
    <location>
        <begin position="66"/>
        <end position="75"/>
    </location>
</feature>
<dbReference type="EMBL" id="JBFXLS010000005">
    <property type="protein sequence ID" value="KAL2832970.1"/>
    <property type="molecule type" value="Genomic_DNA"/>
</dbReference>
<feature type="region of interest" description="Disordered" evidence="1">
    <location>
        <begin position="61"/>
        <end position="83"/>
    </location>
</feature>
<organism evidence="2 3">
    <name type="scientific">Aspergillus cavernicola</name>
    <dbReference type="NCBI Taxonomy" id="176166"/>
    <lineage>
        <taxon>Eukaryota</taxon>
        <taxon>Fungi</taxon>
        <taxon>Dikarya</taxon>
        <taxon>Ascomycota</taxon>
        <taxon>Pezizomycotina</taxon>
        <taxon>Eurotiomycetes</taxon>
        <taxon>Eurotiomycetidae</taxon>
        <taxon>Eurotiales</taxon>
        <taxon>Aspergillaceae</taxon>
        <taxon>Aspergillus</taxon>
        <taxon>Aspergillus subgen. Nidulantes</taxon>
    </lineage>
</organism>
<accession>A0ABR4IYZ9</accession>
<gene>
    <name evidence="2" type="ORF">BDW59DRAFT_94644</name>
</gene>
<dbReference type="PANTHER" id="PTHR37540:SF9">
    <property type="entry name" value="ZN(2)-C6 FUNGAL-TYPE DOMAIN-CONTAINING PROTEIN"/>
    <property type="match status" value="1"/>
</dbReference>
<dbReference type="PANTHER" id="PTHR37540">
    <property type="entry name" value="TRANSCRIPTION FACTOR (ACR-2), PUTATIVE-RELATED-RELATED"/>
    <property type="match status" value="1"/>
</dbReference>